<accession>A0ABS6EGX4</accession>
<dbReference type="Proteomes" id="UP000726170">
    <property type="component" value="Unassembled WGS sequence"/>
</dbReference>
<comment type="caution">
    <text evidence="1">The sequence shown here is derived from an EMBL/GenBank/DDBJ whole genome shotgun (WGS) entry which is preliminary data.</text>
</comment>
<keyword evidence="2" id="KW-1185">Reference proteome</keyword>
<evidence type="ECO:0000313" key="1">
    <source>
        <dbReference type="EMBL" id="MBU5484463.1"/>
    </source>
</evidence>
<protein>
    <submittedName>
        <fullName evidence="1">Uncharacterized protein</fullName>
    </submittedName>
</protein>
<gene>
    <name evidence="1" type="ORF">KQI86_08990</name>
</gene>
<dbReference type="EMBL" id="JAHLQF010000002">
    <property type="protein sequence ID" value="MBU5484463.1"/>
    <property type="molecule type" value="Genomic_DNA"/>
</dbReference>
<sequence length="195" mass="22722">MNSTREELFQIQSDLQMEASELEKLLNLNELLQRVGEPIRVGSSALGLMVWRDLDVTVVCNDLNIEKIADIAKDLMASPYVRELKFKNDTGSWNEEPHIYPDGFYFGLKCKSNTNHIWKVDIWFVEQPERQPDLKHIKTISSRLTPEKKEIILRIKKAWAEKPEYGSIVTSYLIYKAVLDENIKSLDEFNSYLKK</sequence>
<reference evidence="1 2" key="1">
    <citation type="submission" date="2021-06" db="EMBL/GenBank/DDBJ databases">
        <authorList>
            <person name="Sun Q."/>
            <person name="Li D."/>
        </authorList>
    </citation>
    <scope>NUCLEOTIDE SEQUENCE [LARGE SCALE GENOMIC DNA]</scope>
    <source>
        <strain evidence="1 2">MSJ-11</strain>
    </source>
</reference>
<proteinExistence type="predicted"/>
<name>A0ABS6EGX4_9CLOT</name>
<dbReference type="RefSeq" id="WP_216438937.1">
    <property type="nucleotide sequence ID" value="NZ_JAHLQF010000002.1"/>
</dbReference>
<evidence type="ECO:0000313" key="2">
    <source>
        <dbReference type="Proteomes" id="UP000726170"/>
    </source>
</evidence>
<organism evidence="1 2">
    <name type="scientific">Clostridium mobile</name>
    <dbReference type="NCBI Taxonomy" id="2841512"/>
    <lineage>
        <taxon>Bacteria</taxon>
        <taxon>Bacillati</taxon>
        <taxon>Bacillota</taxon>
        <taxon>Clostridia</taxon>
        <taxon>Eubacteriales</taxon>
        <taxon>Clostridiaceae</taxon>
        <taxon>Clostridium</taxon>
    </lineage>
</organism>